<dbReference type="InParanoid" id="A0A2J7PFQ3"/>
<name>A0A2J7PFQ3_9NEOP</name>
<dbReference type="EMBL" id="NEVH01025650">
    <property type="protein sequence ID" value="PNF15163.1"/>
    <property type="molecule type" value="Genomic_DNA"/>
</dbReference>
<comment type="caution">
    <text evidence="1">The sequence shown here is derived from an EMBL/GenBank/DDBJ whole genome shotgun (WGS) entry which is preliminary data.</text>
</comment>
<organism evidence="1 2">
    <name type="scientific">Cryptotermes secundus</name>
    <dbReference type="NCBI Taxonomy" id="105785"/>
    <lineage>
        <taxon>Eukaryota</taxon>
        <taxon>Metazoa</taxon>
        <taxon>Ecdysozoa</taxon>
        <taxon>Arthropoda</taxon>
        <taxon>Hexapoda</taxon>
        <taxon>Insecta</taxon>
        <taxon>Pterygota</taxon>
        <taxon>Neoptera</taxon>
        <taxon>Polyneoptera</taxon>
        <taxon>Dictyoptera</taxon>
        <taxon>Blattodea</taxon>
        <taxon>Blattoidea</taxon>
        <taxon>Termitoidae</taxon>
        <taxon>Kalotermitidae</taxon>
        <taxon>Cryptotermitinae</taxon>
        <taxon>Cryptotermes</taxon>
    </lineage>
</organism>
<sequence length="57" mass="6578">MGPRYRQITENDYLEKVYLACPTPYYLEKLTSFSPLSSFIIVSTLVSLSQLDIFSTH</sequence>
<dbReference type="Proteomes" id="UP000235965">
    <property type="component" value="Unassembled WGS sequence"/>
</dbReference>
<proteinExistence type="predicted"/>
<gene>
    <name evidence="1" type="ORF">B7P43_G14675</name>
</gene>
<protein>
    <submittedName>
        <fullName evidence="1">Uncharacterized protein</fullName>
    </submittedName>
</protein>
<reference evidence="1 2" key="1">
    <citation type="submission" date="2017-12" db="EMBL/GenBank/DDBJ databases">
        <title>Hemimetabolous genomes reveal molecular basis of termite eusociality.</title>
        <authorList>
            <person name="Harrison M.C."/>
            <person name="Jongepier E."/>
            <person name="Robertson H.M."/>
            <person name="Arning N."/>
            <person name="Bitard-Feildel T."/>
            <person name="Chao H."/>
            <person name="Childers C.P."/>
            <person name="Dinh H."/>
            <person name="Doddapaneni H."/>
            <person name="Dugan S."/>
            <person name="Gowin J."/>
            <person name="Greiner C."/>
            <person name="Han Y."/>
            <person name="Hu H."/>
            <person name="Hughes D.S.T."/>
            <person name="Huylmans A.-K."/>
            <person name="Kemena C."/>
            <person name="Kremer L.P.M."/>
            <person name="Lee S.L."/>
            <person name="Lopez-Ezquerra A."/>
            <person name="Mallet L."/>
            <person name="Monroy-Kuhn J.M."/>
            <person name="Moser A."/>
            <person name="Murali S.C."/>
            <person name="Muzny D.M."/>
            <person name="Otani S."/>
            <person name="Piulachs M.-D."/>
            <person name="Poelchau M."/>
            <person name="Qu J."/>
            <person name="Schaub F."/>
            <person name="Wada-Katsumata A."/>
            <person name="Worley K.C."/>
            <person name="Xie Q."/>
            <person name="Ylla G."/>
            <person name="Poulsen M."/>
            <person name="Gibbs R.A."/>
            <person name="Schal C."/>
            <person name="Richards S."/>
            <person name="Belles X."/>
            <person name="Korb J."/>
            <person name="Bornberg-Bauer E."/>
        </authorList>
    </citation>
    <scope>NUCLEOTIDE SEQUENCE [LARGE SCALE GENOMIC DNA]</scope>
    <source>
        <tissue evidence="1">Whole body</tissue>
    </source>
</reference>
<dbReference type="AlphaFoldDB" id="A0A2J7PFQ3"/>
<evidence type="ECO:0000313" key="2">
    <source>
        <dbReference type="Proteomes" id="UP000235965"/>
    </source>
</evidence>
<evidence type="ECO:0000313" key="1">
    <source>
        <dbReference type="EMBL" id="PNF15163.1"/>
    </source>
</evidence>
<accession>A0A2J7PFQ3</accession>
<keyword evidence="2" id="KW-1185">Reference proteome</keyword>